<dbReference type="GO" id="GO:0006352">
    <property type="term" value="P:DNA-templated transcription initiation"/>
    <property type="evidence" value="ECO:0007669"/>
    <property type="project" value="InterPro"/>
</dbReference>
<accession>A0A1G9JTC9</accession>
<dbReference type="InterPro" id="IPR046531">
    <property type="entry name" value="DUF6596"/>
</dbReference>
<dbReference type="Pfam" id="PF08281">
    <property type="entry name" value="Sigma70_r4_2"/>
    <property type="match status" value="1"/>
</dbReference>
<gene>
    <name evidence="4" type="ORF">SAMN05216186_12041</name>
</gene>
<dbReference type="GO" id="GO:0016987">
    <property type="term" value="F:sigma factor activity"/>
    <property type="evidence" value="ECO:0007669"/>
    <property type="project" value="InterPro"/>
</dbReference>
<proteinExistence type="predicted"/>
<dbReference type="PANTHER" id="PTHR47756:SF2">
    <property type="entry name" value="BLL6612 PROTEIN"/>
    <property type="match status" value="1"/>
</dbReference>
<dbReference type="InterPro" id="IPR013324">
    <property type="entry name" value="RNA_pol_sigma_r3/r4-like"/>
</dbReference>
<sequence>MSVSIDAVYRAESRRVLATLIRLLGDFDRAEEALHDAFAAAVEQWPRDGVPANPRAWLVSAGRFKAIDNLRRRARFDASLALLADQLDAGDEAEVWDGEAVEDDRLRLIFTCCHPALPADAQVPLTLREVCDLKTEEIAHAFLATPSTIAQRIVRAKAKIRDARIPYQVPALNELPERLDSVLRVIYLVFNEGYSASSGETLTRTDLSREAIRLGRLLLELLPEPEVMGLLALMLLHESRRAARASADGELVLLEDQDRSRWDRELIAEGSALVERALTSRRFGPYTLQAAIVAVHAEAEDAAATDWVQIVGLYDVLARVTPSPVVELNRAVAVAMRDGPEAGLALVERLFARGELLDYHLAHAARADFCRRLGCNAEARESYRRALALARQEPERRFLERRLQQLGE</sequence>
<dbReference type="InterPro" id="IPR013249">
    <property type="entry name" value="RNA_pol_sigma70_r4_t2"/>
</dbReference>
<feature type="domain" description="DUF6596" evidence="3">
    <location>
        <begin position="178"/>
        <end position="277"/>
    </location>
</feature>
<dbReference type="InterPro" id="IPR036388">
    <property type="entry name" value="WH-like_DNA-bd_sf"/>
</dbReference>
<protein>
    <submittedName>
        <fullName evidence="4">RNA polymerase sigma-70 factor, ECF subfamily</fullName>
    </submittedName>
</protein>
<dbReference type="Proteomes" id="UP000198706">
    <property type="component" value="Unassembled WGS sequence"/>
</dbReference>
<feature type="domain" description="RNA polymerase sigma factor 70 region 4 type 2" evidence="2">
    <location>
        <begin position="109"/>
        <end position="160"/>
    </location>
</feature>
<evidence type="ECO:0000313" key="5">
    <source>
        <dbReference type="Proteomes" id="UP000198706"/>
    </source>
</evidence>
<feature type="domain" description="RNA polymerase sigma-70 region 2" evidence="1">
    <location>
        <begin position="9"/>
        <end position="75"/>
    </location>
</feature>
<dbReference type="Gene3D" id="1.10.1740.10">
    <property type="match status" value="1"/>
</dbReference>
<dbReference type="GO" id="GO:0003677">
    <property type="term" value="F:DNA binding"/>
    <property type="evidence" value="ECO:0007669"/>
    <property type="project" value="InterPro"/>
</dbReference>
<organism evidence="4 5">
    <name type="scientific">Pseudomonas indica</name>
    <dbReference type="NCBI Taxonomy" id="137658"/>
    <lineage>
        <taxon>Bacteria</taxon>
        <taxon>Pseudomonadati</taxon>
        <taxon>Pseudomonadota</taxon>
        <taxon>Gammaproteobacteria</taxon>
        <taxon>Pseudomonadales</taxon>
        <taxon>Pseudomonadaceae</taxon>
        <taxon>Pseudomonas</taxon>
    </lineage>
</organism>
<dbReference type="Gene3D" id="1.10.10.10">
    <property type="entry name" value="Winged helix-like DNA-binding domain superfamily/Winged helix DNA-binding domain"/>
    <property type="match status" value="1"/>
</dbReference>
<dbReference type="Pfam" id="PF20239">
    <property type="entry name" value="DUF6596"/>
    <property type="match status" value="1"/>
</dbReference>
<evidence type="ECO:0000313" key="4">
    <source>
        <dbReference type="EMBL" id="SDL40787.1"/>
    </source>
</evidence>
<dbReference type="SUPFAM" id="SSF88659">
    <property type="entry name" value="Sigma3 and sigma4 domains of RNA polymerase sigma factors"/>
    <property type="match status" value="1"/>
</dbReference>
<name>A0A1G9JTC9_9PSED</name>
<dbReference type="PANTHER" id="PTHR47756">
    <property type="entry name" value="BLL6612 PROTEIN-RELATED"/>
    <property type="match status" value="1"/>
</dbReference>
<dbReference type="Pfam" id="PF04542">
    <property type="entry name" value="Sigma70_r2"/>
    <property type="match status" value="1"/>
</dbReference>
<dbReference type="InterPro" id="IPR013325">
    <property type="entry name" value="RNA_pol_sigma_r2"/>
</dbReference>
<evidence type="ECO:0000259" key="2">
    <source>
        <dbReference type="Pfam" id="PF08281"/>
    </source>
</evidence>
<dbReference type="SUPFAM" id="SSF88946">
    <property type="entry name" value="Sigma2 domain of RNA polymerase sigma factors"/>
    <property type="match status" value="1"/>
</dbReference>
<reference evidence="4 5" key="1">
    <citation type="submission" date="2016-10" db="EMBL/GenBank/DDBJ databases">
        <authorList>
            <person name="de Groot N.N."/>
        </authorList>
    </citation>
    <scope>NUCLEOTIDE SEQUENCE [LARGE SCALE GENOMIC DNA]</scope>
    <source>
        <strain evidence="4 5">JCM 21544</strain>
    </source>
</reference>
<evidence type="ECO:0000259" key="3">
    <source>
        <dbReference type="Pfam" id="PF20239"/>
    </source>
</evidence>
<dbReference type="AlphaFoldDB" id="A0A1G9JTC9"/>
<dbReference type="STRING" id="137658.SAMN05216186_12041"/>
<keyword evidence="5" id="KW-1185">Reference proteome</keyword>
<evidence type="ECO:0000259" key="1">
    <source>
        <dbReference type="Pfam" id="PF04542"/>
    </source>
</evidence>
<dbReference type="InterPro" id="IPR007627">
    <property type="entry name" value="RNA_pol_sigma70_r2"/>
</dbReference>
<dbReference type="RefSeq" id="WP_084335584.1">
    <property type="nucleotide sequence ID" value="NZ_FNFD01000020.1"/>
</dbReference>
<dbReference type="EMBL" id="FNFD01000020">
    <property type="protein sequence ID" value="SDL40787.1"/>
    <property type="molecule type" value="Genomic_DNA"/>
</dbReference>